<dbReference type="Pfam" id="PF00817">
    <property type="entry name" value="IMS"/>
    <property type="match status" value="1"/>
</dbReference>
<evidence type="ECO:0000256" key="15">
    <source>
        <dbReference type="ARBA" id="ARBA00049244"/>
    </source>
</evidence>
<keyword evidence="8 16" id="KW-0479">Metal-binding</keyword>
<organism evidence="18 20">
    <name type="scientific">Cryobacterium roopkundense</name>
    <dbReference type="NCBI Taxonomy" id="1001240"/>
    <lineage>
        <taxon>Bacteria</taxon>
        <taxon>Bacillati</taxon>
        <taxon>Actinomycetota</taxon>
        <taxon>Actinomycetes</taxon>
        <taxon>Micrococcales</taxon>
        <taxon>Microbacteriaceae</taxon>
        <taxon>Cryobacterium</taxon>
    </lineage>
</organism>
<evidence type="ECO:0000313" key="20">
    <source>
        <dbReference type="Proteomes" id="UP000029864"/>
    </source>
</evidence>
<evidence type="ECO:0000256" key="12">
    <source>
        <dbReference type="ARBA" id="ARBA00023125"/>
    </source>
</evidence>
<evidence type="ECO:0000256" key="13">
    <source>
        <dbReference type="ARBA" id="ARBA00023204"/>
    </source>
</evidence>
<keyword evidence="5 16" id="KW-0808">Transferase</keyword>
<comment type="subunit">
    <text evidence="16">Monomer.</text>
</comment>
<feature type="binding site" evidence="16">
    <location>
        <position position="121"/>
    </location>
    <ligand>
        <name>Mg(2+)</name>
        <dbReference type="ChEBI" id="CHEBI:18420"/>
    </ligand>
</feature>
<comment type="subcellular location">
    <subcellularLocation>
        <location evidence="1 16">Cytoplasm</location>
    </subcellularLocation>
</comment>
<proteinExistence type="inferred from homology"/>
<dbReference type="PANTHER" id="PTHR11076:SF33">
    <property type="entry name" value="DNA POLYMERASE KAPPA"/>
    <property type="match status" value="1"/>
</dbReference>
<dbReference type="SUPFAM" id="SSF100879">
    <property type="entry name" value="Lesion bypass DNA polymerase (Y-family), little finger domain"/>
    <property type="match status" value="1"/>
</dbReference>
<dbReference type="FunFam" id="3.30.1490.100:FF:000004">
    <property type="entry name" value="DNA polymerase IV"/>
    <property type="match status" value="1"/>
</dbReference>
<evidence type="ECO:0000256" key="14">
    <source>
        <dbReference type="ARBA" id="ARBA00025589"/>
    </source>
</evidence>
<dbReference type="InterPro" id="IPR022880">
    <property type="entry name" value="DNApol_IV"/>
</dbReference>
<evidence type="ECO:0000256" key="8">
    <source>
        <dbReference type="ARBA" id="ARBA00022723"/>
    </source>
</evidence>
<name>A0A099J7L4_9MICO</name>
<dbReference type="Proteomes" id="UP000029864">
    <property type="component" value="Unassembled WGS sequence"/>
</dbReference>
<keyword evidence="7 16" id="KW-0235">DNA replication</keyword>
<protein>
    <recommendedName>
        <fullName evidence="16">DNA polymerase IV</fullName>
        <shortName evidence="16">Pol IV</shortName>
        <ecNumber evidence="16">2.7.7.7</ecNumber>
    </recommendedName>
</protein>
<dbReference type="NCBIfam" id="NF003015">
    <property type="entry name" value="PRK03858.1"/>
    <property type="match status" value="1"/>
</dbReference>
<dbReference type="HAMAP" id="MF_01113">
    <property type="entry name" value="DNApol_IV"/>
    <property type="match status" value="1"/>
</dbReference>
<dbReference type="PROSITE" id="PS50173">
    <property type="entry name" value="UMUC"/>
    <property type="match status" value="1"/>
</dbReference>
<evidence type="ECO:0000256" key="2">
    <source>
        <dbReference type="ARBA" id="ARBA00010945"/>
    </source>
</evidence>
<evidence type="ECO:0000313" key="18">
    <source>
        <dbReference type="EMBL" id="KGJ73492.1"/>
    </source>
</evidence>
<dbReference type="GO" id="GO:0042276">
    <property type="term" value="P:error-prone translesion synthesis"/>
    <property type="evidence" value="ECO:0007669"/>
    <property type="project" value="TreeGrafter"/>
</dbReference>
<dbReference type="InterPro" id="IPR050116">
    <property type="entry name" value="DNA_polymerase-Y"/>
</dbReference>
<comment type="caution">
    <text evidence="18">The sequence shown here is derived from an EMBL/GenBank/DDBJ whole genome shotgun (WGS) entry which is preliminary data.</text>
</comment>
<keyword evidence="12 16" id="KW-0238">DNA-binding</keyword>
<reference evidence="18 20" key="1">
    <citation type="submission" date="2014-08" db="EMBL/GenBank/DDBJ databases">
        <authorList>
            <person name="Sisinthy S."/>
        </authorList>
    </citation>
    <scope>NUCLEOTIDE SEQUENCE [LARGE SCALE GENOMIC DNA]</scope>
    <source>
        <strain evidence="18 20">RuG17</strain>
    </source>
</reference>
<dbReference type="Gene3D" id="1.10.150.20">
    <property type="entry name" value="5' to 3' exonuclease, C-terminal subdomain"/>
    <property type="match status" value="1"/>
</dbReference>
<dbReference type="PANTHER" id="PTHR11076">
    <property type="entry name" value="DNA REPAIR POLYMERASE UMUC / TRANSFERASE FAMILY MEMBER"/>
    <property type="match status" value="1"/>
</dbReference>
<dbReference type="Proteomes" id="UP000561726">
    <property type="component" value="Unassembled WGS sequence"/>
</dbReference>
<dbReference type="InterPro" id="IPR036775">
    <property type="entry name" value="DNA_pol_Y-fam_lit_finger_sf"/>
</dbReference>
<keyword evidence="20" id="KW-1185">Reference proteome</keyword>
<dbReference type="SUPFAM" id="SSF56672">
    <property type="entry name" value="DNA/RNA polymerases"/>
    <property type="match status" value="1"/>
</dbReference>
<evidence type="ECO:0000256" key="9">
    <source>
        <dbReference type="ARBA" id="ARBA00022763"/>
    </source>
</evidence>
<evidence type="ECO:0000256" key="7">
    <source>
        <dbReference type="ARBA" id="ARBA00022705"/>
    </source>
</evidence>
<comment type="cofactor">
    <cofactor evidence="16">
        <name>Mg(2+)</name>
        <dbReference type="ChEBI" id="CHEBI:18420"/>
    </cofactor>
    <text evidence="16">Binds 2 magnesium ions per subunit.</text>
</comment>
<dbReference type="NCBIfam" id="NF002677">
    <property type="entry name" value="PRK02406.1"/>
    <property type="match status" value="1"/>
</dbReference>
<dbReference type="GO" id="GO:0005829">
    <property type="term" value="C:cytosol"/>
    <property type="evidence" value="ECO:0007669"/>
    <property type="project" value="TreeGrafter"/>
</dbReference>
<dbReference type="GO" id="GO:0003684">
    <property type="term" value="F:damaged DNA binding"/>
    <property type="evidence" value="ECO:0007669"/>
    <property type="project" value="InterPro"/>
</dbReference>
<evidence type="ECO:0000256" key="5">
    <source>
        <dbReference type="ARBA" id="ARBA00022679"/>
    </source>
</evidence>
<reference evidence="19 21" key="2">
    <citation type="submission" date="2020-08" db="EMBL/GenBank/DDBJ databases">
        <title>Sequencing the genomes of 1000 actinobacteria strains.</title>
        <authorList>
            <person name="Klenk H.-P."/>
        </authorList>
    </citation>
    <scope>NUCLEOTIDE SEQUENCE [LARGE SCALE GENOMIC DNA]</scope>
    <source>
        <strain evidence="19 21">DSM 21065</strain>
    </source>
</reference>
<keyword evidence="4 16" id="KW-0963">Cytoplasm</keyword>
<dbReference type="EMBL" id="JPXF01000042">
    <property type="protein sequence ID" value="KGJ73492.1"/>
    <property type="molecule type" value="Genomic_DNA"/>
</dbReference>
<dbReference type="InterPro" id="IPR053848">
    <property type="entry name" value="IMS_HHH_1"/>
</dbReference>
<gene>
    <name evidence="16" type="primary">dinB</name>
    <name evidence="19" type="ORF">BJ997_002099</name>
    <name evidence="18" type="ORF">GY21_10970</name>
</gene>
<keyword evidence="3 16" id="KW-0515">Mutator protein</keyword>
<evidence type="ECO:0000256" key="4">
    <source>
        <dbReference type="ARBA" id="ARBA00022490"/>
    </source>
</evidence>
<feature type="domain" description="UmuC" evidence="17">
    <location>
        <begin position="23"/>
        <end position="203"/>
    </location>
</feature>
<keyword evidence="6 16" id="KW-0548">Nucleotidyltransferase</keyword>
<dbReference type="Gene3D" id="3.40.1170.60">
    <property type="match status" value="1"/>
</dbReference>
<dbReference type="Pfam" id="PF21999">
    <property type="entry name" value="IMS_HHH_1"/>
    <property type="match status" value="1"/>
</dbReference>
<evidence type="ECO:0000313" key="19">
    <source>
        <dbReference type="EMBL" id="MBB5641551.1"/>
    </source>
</evidence>
<dbReference type="GO" id="GO:0000287">
    <property type="term" value="F:magnesium ion binding"/>
    <property type="evidence" value="ECO:0007669"/>
    <property type="project" value="UniProtKB-UniRule"/>
</dbReference>
<feature type="binding site" evidence="16">
    <location>
        <position position="27"/>
    </location>
    <ligand>
        <name>Mg(2+)</name>
        <dbReference type="ChEBI" id="CHEBI:18420"/>
    </ligand>
</feature>
<dbReference type="InterPro" id="IPR043128">
    <property type="entry name" value="Rev_trsase/Diguanyl_cyclase"/>
</dbReference>
<dbReference type="Gene3D" id="3.30.1490.100">
    <property type="entry name" value="DNA polymerase, Y-family, little finger domain"/>
    <property type="match status" value="1"/>
</dbReference>
<dbReference type="RefSeq" id="WP_035836772.1">
    <property type="nucleotide sequence ID" value="NZ_JACHBQ010000001.1"/>
</dbReference>
<dbReference type="GO" id="GO:0006261">
    <property type="term" value="P:DNA-templated DNA replication"/>
    <property type="evidence" value="ECO:0007669"/>
    <property type="project" value="UniProtKB-UniRule"/>
</dbReference>
<dbReference type="EC" id="2.7.7.7" evidence="16"/>
<dbReference type="InterPro" id="IPR001126">
    <property type="entry name" value="UmuC"/>
</dbReference>
<dbReference type="GO" id="GO:0009432">
    <property type="term" value="P:SOS response"/>
    <property type="evidence" value="ECO:0007669"/>
    <property type="project" value="TreeGrafter"/>
</dbReference>
<evidence type="ECO:0000256" key="6">
    <source>
        <dbReference type="ARBA" id="ARBA00022695"/>
    </source>
</evidence>
<dbReference type="InterPro" id="IPR017961">
    <property type="entry name" value="DNA_pol_Y-fam_little_finger"/>
</dbReference>
<evidence type="ECO:0000313" key="21">
    <source>
        <dbReference type="Proteomes" id="UP000561726"/>
    </source>
</evidence>
<dbReference type="InterPro" id="IPR043502">
    <property type="entry name" value="DNA/RNA_pol_sf"/>
</dbReference>
<evidence type="ECO:0000256" key="10">
    <source>
        <dbReference type="ARBA" id="ARBA00022842"/>
    </source>
</evidence>
<dbReference type="AlphaFoldDB" id="A0A099J7L4"/>
<evidence type="ECO:0000256" key="1">
    <source>
        <dbReference type="ARBA" id="ARBA00004496"/>
    </source>
</evidence>
<keyword evidence="13 16" id="KW-0234">DNA repair</keyword>
<comment type="similarity">
    <text evidence="2 16">Belongs to the DNA polymerase type-Y family.</text>
</comment>
<dbReference type="Gene3D" id="3.30.70.270">
    <property type="match status" value="1"/>
</dbReference>
<dbReference type="GO" id="GO:0003887">
    <property type="term" value="F:DNA-directed DNA polymerase activity"/>
    <property type="evidence" value="ECO:0007669"/>
    <property type="project" value="UniProtKB-UniRule"/>
</dbReference>
<keyword evidence="11 16" id="KW-0239">DNA-directed DNA polymerase</keyword>
<dbReference type="eggNOG" id="COG0389">
    <property type="taxonomic scope" value="Bacteria"/>
</dbReference>
<dbReference type="STRING" id="1001240.GY21_10970"/>
<comment type="catalytic activity">
    <reaction evidence="15 16">
        <text>DNA(n) + a 2'-deoxyribonucleoside 5'-triphosphate = DNA(n+1) + diphosphate</text>
        <dbReference type="Rhea" id="RHEA:22508"/>
        <dbReference type="Rhea" id="RHEA-COMP:17339"/>
        <dbReference type="Rhea" id="RHEA-COMP:17340"/>
        <dbReference type="ChEBI" id="CHEBI:33019"/>
        <dbReference type="ChEBI" id="CHEBI:61560"/>
        <dbReference type="ChEBI" id="CHEBI:173112"/>
        <dbReference type="EC" id="2.7.7.7"/>
    </reaction>
</comment>
<evidence type="ECO:0000256" key="3">
    <source>
        <dbReference type="ARBA" id="ARBA00022457"/>
    </source>
</evidence>
<evidence type="ECO:0000256" key="16">
    <source>
        <dbReference type="HAMAP-Rule" id="MF_01113"/>
    </source>
</evidence>
<evidence type="ECO:0000256" key="11">
    <source>
        <dbReference type="ARBA" id="ARBA00022932"/>
    </source>
</evidence>
<dbReference type="EMBL" id="JACHBQ010000001">
    <property type="protein sequence ID" value="MBB5641551.1"/>
    <property type="molecule type" value="Genomic_DNA"/>
</dbReference>
<dbReference type="Pfam" id="PF11799">
    <property type="entry name" value="IMS_C"/>
    <property type="match status" value="1"/>
</dbReference>
<evidence type="ECO:0000259" key="17">
    <source>
        <dbReference type="PROSITE" id="PS50173"/>
    </source>
</evidence>
<sequence>MGKQDGSERQVTTTPVDDSTATILHIDLDAFFVSVELLDHPEFANQPVIVGHRSGRSVVTAANYIARRYGVNSAMPMALALRKCPAAVVLEPHMSAYKHYSDLVMSIFDDVTPLVERLGIDEAFLDVAGARRLHGSPADIGEQIRARVFAETGLVCSVGAASTKFIAKLASGLAKPNGLLVVPAEHTLAFLHPLPVKAMWGVGATTEEALVRLGLRTIGDIAQTPLPVLQRALGEASGRKLHDLSWARDPRSVTIEREEKSVGHEVTFEHDVTDAAALRSELLRQSHAVAVRLRQGGLVGRRVVLKLRYTDFSTVTRSRTLAESTNVGRRIYDEAVAAFEVLAAQGIRVRLIGVRMEQLSDANSQGLALWDPDEDWRGAELAVDTVTARFGRGMVGPASLIKPALEK</sequence>
<feature type="site" description="Substrate discrimination" evidence="16">
    <location>
        <position position="32"/>
    </location>
</feature>
<dbReference type="CDD" id="cd03586">
    <property type="entry name" value="PolY_Pol_IV_kappa"/>
    <property type="match status" value="1"/>
</dbReference>
<keyword evidence="10 16" id="KW-0460">Magnesium</keyword>
<comment type="function">
    <text evidence="14 16">Poorly processive, error-prone DNA polymerase involved in untargeted mutagenesis. Copies undamaged DNA at stalled replication forks, which arise in vivo from mismatched or misaligned primer ends. These misaligned primers can be extended by PolIV. Exhibits no 3'-5' exonuclease (proofreading) activity. May be involved in translesional synthesis, in conjunction with the beta clamp from PolIII.</text>
</comment>
<feature type="active site" evidence="16">
    <location>
        <position position="122"/>
    </location>
</feature>
<accession>A0A099J7L4</accession>
<keyword evidence="9 16" id="KW-0227">DNA damage</keyword>
<dbReference type="OrthoDB" id="9808813at2"/>
<dbReference type="GO" id="GO:0006281">
    <property type="term" value="P:DNA repair"/>
    <property type="evidence" value="ECO:0007669"/>
    <property type="project" value="UniProtKB-UniRule"/>
</dbReference>